<gene>
    <name evidence="14" type="ORF">V1264_023052</name>
</gene>
<comment type="catalytic activity">
    <reaction evidence="7">
        <text>O-phospho-L-tyrosyl-[protein] + H2O = L-tyrosyl-[protein] + phosphate</text>
        <dbReference type="Rhea" id="RHEA:10684"/>
        <dbReference type="Rhea" id="RHEA-COMP:10136"/>
        <dbReference type="Rhea" id="RHEA-COMP:20101"/>
        <dbReference type="ChEBI" id="CHEBI:15377"/>
        <dbReference type="ChEBI" id="CHEBI:43474"/>
        <dbReference type="ChEBI" id="CHEBI:46858"/>
        <dbReference type="ChEBI" id="CHEBI:61978"/>
        <dbReference type="EC" id="3.1.3.48"/>
    </reaction>
</comment>
<evidence type="ECO:0000313" key="15">
    <source>
        <dbReference type="Proteomes" id="UP001374579"/>
    </source>
</evidence>
<evidence type="ECO:0000256" key="5">
    <source>
        <dbReference type="ARBA" id="ARBA00022912"/>
    </source>
</evidence>
<dbReference type="EMBL" id="JBAMIC010000011">
    <property type="protein sequence ID" value="KAK7100044.1"/>
    <property type="molecule type" value="Genomic_DNA"/>
</dbReference>
<proteinExistence type="inferred from homology"/>
<accession>A0AAN9B8U0</accession>
<dbReference type="FunFam" id="3.90.190.10:FF:000102">
    <property type="entry name" value="Receptor-type tyrosine-protein phosphatase"/>
    <property type="match status" value="1"/>
</dbReference>
<evidence type="ECO:0000256" key="2">
    <source>
        <dbReference type="ARBA" id="ARBA00013064"/>
    </source>
</evidence>
<dbReference type="SMART" id="SM00404">
    <property type="entry name" value="PTPc_motif"/>
    <property type="match status" value="2"/>
</dbReference>
<dbReference type="SUPFAM" id="SSF52799">
    <property type="entry name" value="(Phosphotyrosine protein) phosphatases II"/>
    <property type="match status" value="2"/>
</dbReference>
<dbReference type="Pfam" id="PF00102">
    <property type="entry name" value="Y_phosphatase"/>
    <property type="match status" value="2"/>
</dbReference>
<evidence type="ECO:0000313" key="14">
    <source>
        <dbReference type="EMBL" id="KAK7100044.1"/>
    </source>
</evidence>
<evidence type="ECO:0000256" key="10">
    <source>
        <dbReference type="SAM" id="SignalP"/>
    </source>
</evidence>
<dbReference type="PROSITE" id="PS50070">
    <property type="entry name" value="KRINGLE_2"/>
    <property type="match status" value="1"/>
</dbReference>
<dbReference type="Gene3D" id="2.170.300.10">
    <property type="entry name" value="Tie2 ligand-binding domain superfamily"/>
    <property type="match status" value="1"/>
</dbReference>
<dbReference type="GO" id="GO:0004725">
    <property type="term" value="F:protein tyrosine phosphatase activity"/>
    <property type="evidence" value="ECO:0007669"/>
    <property type="project" value="UniProtKB-EC"/>
</dbReference>
<organism evidence="14 15">
    <name type="scientific">Littorina saxatilis</name>
    <dbReference type="NCBI Taxonomy" id="31220"/>
    <lineage>
        <taxon>Eukaryota</taxon>
        <taxon>Metazoa</taxon>
        <taxon>Spiralia</taxon>
        <taxon>Lophotrochozoa</taxon>
        <taxon>Mollusca</taxon>
        <taxon>Gastropoda</taxon>
        <taxon>Caenogastropoda</taxon>
        <taxon>Littorinimorpha</taxon>
        <taxon>Littorinoidea</taxon>
        <taxon>Littorinidae</taxon>
        <taxon>Littorina</taxon>
    </lineage>
</organism>
<dbReference type="Gene3D" id="2.40.20.10">
    <property type="entry name" value="Plasminogen Kringle 4"/>
    <property type="match status" value="1"/>
</dbReference>
<evidence type="ECO:0000256" key="9">
    <source>
        <dbReference type="SAM" id="Phobius"/>
    </source>
</evidence>
<evidence type="ECO:0000256" key="1">
    <source>
        <dbReference type="ARBA" id="ARBA00009580"/>
    </source>
</evidence>
<dbReference type="InterPro" id="IPR050348">
    <property type="entry name" value="Protein-Tyr_Phosphatase"/>
</dbReference>
<dbReference type="EC" id="3.1.3.48" evidence="2"/>
<dbReference type="FunFam" id="3.90.190.10:FF:000062">
    <property type="entry name" value="Receptor-type tyrosine-protein phosphatase kappa"/>
    <property type="match status" value="1"/>
</dbReference>
<sequence length="1073" mass="120314">MRDVMKMATQTLGTRICVATLCLLLSGVMSNCPPGKFGWKCNVECKCKTGTSLRCIEATGKCNEGCDNDSYGPHCLFEKSCMYDEAGESYTGTVNMTKKGIPCRQWDYINDNAKFLKGDNPQNFCRNPELSASGAYASKPWCYVDRSQNDTTGSDFEYCELQKCSCPKYLFGIGCTKQCHCNMTDEVCGATNGLCRSGCAPGWVGSGCQKKCDLGKYGSGCSQTCEKCDRDDCDPETGVCRSGCVEGFSGIYCNKSCEVGRFGKDCAFLCGNCKDGKQCDILTGVCMGCADGYDTSDIMCQTKCRDGKFGAHCSKRCGNCKDGESCHHAKGTCENGCKVGYHGDGCSQGCDDYFYGEGCTSACGNCKDNSTCDKASGYCLYGCVDGYSGAGCRTAMIRSQPASVGWGIGAGVGAFIIVLIIIVIIIVWRRRRNKKMNVSKNYLEEAAKEDCGNNVQNERCMLLGDSRVEQTVVKETEENSKSEEITEPIYVNVNSRKQTAPVKLEDLHAYILKNKDNNCDGFRKEFEELPMGLLALCEVARRPENKAKNRYGNIVAYDHSRVVLEPLTNEPHSDYVNASFMDGYNKPKAFIASQGPNKMMIRDFWRMVWQQRVCKIVMLTNLVEACKKKCEQYWPDEATMKYGDVTVRIVDTAKYTDFIIRTFEISKDDNSRIVKQFHFCTWSDHGAPTYPTTLLAFRRKVQSFSPESTAPILCHCSAGIGRTGTYIGLHYLLDQANAEGQVDVLQAAHVMRSNRVNMIQTCEQYIFVYDALLEAIVAKDTTIAKSSFRATFEEMSQNENGVETPLEKQYDTVQLLSPTIDRSECSAALSEENMGKNRFKNVLPANRSRPFLYTPVDDCNDYINAVFLSGYTQKDRFIVTQMPLPNTVADFWRMLYDYNSDAIVMLNEFDRNDKSCALYWPEEYGYTEEHGPLSVELLSSSDVDPDVTIRIFKLSHHGRGEERAVKQFMFKSWPDYQALPNSVTSLLRLHRMVTDWYKQNGKGPVTIHCMNGASKSGILAAMCLILERLELDLEVDVYQAVKQIRINRPQFIENFEQYQFLYQMVLEYLDSQE</sequence>
<dbReference type="InterPro" id="IPR038178">
    <property type="entry name" value="Kringle_sf"/>
</dbReference>
<feature type="disulfide bond" evidence="8">
    <location>
        <begin position="103"/>
        <end position="142"/>
    </location>
</feature>
<dbReference type="InterPro" id="IPR029021">
    <property type="entry name" value="Prot-tyrosine_phosphatase-like"/>
</dbReference>
<evidence type="ECO:0000259" key="13">
    <source>
        <dbReference type="PROSITE" id="PS50070"/>
    </source>
</evidence>
<comment type="caution">
    <text evidence="8">Lacks conserved residue(s) required for the propagation of feature annotation.</text>
</comment>
<evidence type="ECO:0000256" key="4">
    <source>
        <dbReference type="ARBA" id="ARBA00022801"/>
    </source>
</evidence>
<keyword evidence="9" id="KW-0812">Transmembrane</keyword>
<dbReference type="InterPro" id="IPR003595">
    <property type="entry name" value="Tyr_Pase_cat"/>
</dbReference>
<dbReference type="Gene3D" id="3.90.190.10">
    <property type="entry name" value="Protein tyrosine phosphatase superfamily"/>
    <property type="match status" value="2"/>
</dbReference>
<dbReference type="Proteomes" id="UP001374579">
    <property type="component" value="Unassembled WGS sequence"/>
</dbReference>
<feature type="domain" description="Kringle" evidence="13">
    <location>
        <begin position="87"/>
        <end position="164"/>
    </location>
</feature>
<dbReference type="PANTHER" id="PTHR19134:SF562">
    <property type="entry name" value="PROTEIN-TYROSINE-PHOSPHATASE"/>
    <property type="match status" value="1"/>
</dbReference>
<keyword evidence="15" id="KW-1185">Reference proteome</keyword>
<evidence type="ECO:0000256" key="3">
    <source>
        <dbReference type="ARBA" id="ARBA00022572"/>
    </source>
</evidence>
<dbReference type="InterPro" id="IPR000387">
    <property type="entry name" value="Tyr_Pase_dom"/>
</dbReference>
<feature type="transmembrane region" description="Helical" evidence="9">
    <location>
        <begin position="404"/>
        <end position="428"/>
    </location>
</feature>
<reference evidence="14 15" key="1">
    <citation type="submission" date="2024-02" db="EMBL/GenBank/DDBJ databases">
        <title>Chromosome-scale genome assembly of the rough periwinkle Littorina saxatilis.</title>
        <authorList>
            <person name="De Jode A."/>
            <person name="Faria R."/>
            <person name="Formenti G."/>
            <person name="Sims Y."/>
            <person name="Smith T.P."/>
            <person name="Tracey A."/>
            <person name="Wood J.M.D."/>
            <person name="Zagrodzka Z.B."/>
            <person name="Johannesson K."/>
            <person name="Butlin R.K."/>
            <person name="Leder E.H."/>
        </authorList>
    </citation>
    <scope>NUCLEOTIDE SEQUENCE [LARGE SCALE GENOMIC DNA]</scope>
    <source>
        <strain evidence="14">Snail1</strain>
        <tissue evidence="14">Muscle</tissue>
    </source>
</reference>
<dbReference type="SUPFAM" id="SSF57440">
    <property type="entry name" value="Kringle-like"/>
    <property type="match status" value="1"/>
</dbReference>
<dbReference type="PRINTS" id="PR00700">
    <property type="entry name" value="PRTYPHPHTASE"/>
</dbReference>
<evidence type="ECO:0000259" key="11">
    <source>
        <dbReference type="PROSITE" id="PS50055"/>
    </source>
</evidence>
<feature type="signal peptide" evidence="10">
    <location>
        <begin position="1"/>
        <end position="30"/>
    </location>
</feature>
<keyword evidence="3 8" id="KW-0420">Kringle</keyword>
<comment type="caution">
    <text evidence="14">The sequence shown here is derived from an EMBL/GenBank/DDBJ whole genome shotgun (WGS) entry which is preliminary data.</text>
</comment>
<keyword evidence="4" id="KW-0378">Hydrolase</keyword>
<evidence type="ECO:0000256" key="8">
    <source>
        <dbReference type="PROSITE-ProRule" id="PRU00121"/>
    </source>
</evidence>
<keyword evidence="5" id="KW-0904">Protein phosphatase</keyword>
<dbReference type="PROSITE" id="PS50055">
    <property type="entry name" value="TYR_PHOSPHATASE_PTP"/>
    <property type="match status" value="2"/>
</dbReference>
<keyword evidence="9" id="KW-1133">Transmembrane helix</keyword>
<comment type="similarity">
    <text evidence="1">Belongs to the protein-tyrosine phosphatase family.</text>
</comment>
<evidence type="ECO:0000256" key="7">
    <source>
        <dbReference type="ARBA" id="ARBA00051722"/>
    </source>
</evidence>
<dbReference type="AlphaFoldDB" id="A0AAN9B8U0"/>
<dbReference type="PROSITE" id="PS50056">
    <property type="entry name" value="TYR_PHOSPHATASE_2"/>
    <property type="match status" value="2"/>
</dbReference>
<feature type="chain" id="PRO_5042844589" description="protein-tyrosine-phosphatase" evidence="10">
    <location>
        <begin position="31"/>
        <end position="1073"/>
    </location>
</feature>
<evidence type="ECO:0000256" key="6">
    <source>
        <dbReference type="ARBA" id="ARBA00023157"/>
    </source>
</evidence>
<keyword evidence="6 8" id="KW-1015">Disulfide bond</keyword>
<feature type="domain" description="Tyrosine specific protein phosphatases" evidence="12">
    <location>
        <begin position="695"/>
        <end position="766"/>
    </location>
</feature>
<protein>
    <recommendedName>
        <fullName evidence="2">protein-tyrosine-phosphatase</fullName>
        <ecNumber evidence="2">3.1.3.48</ecNumber>
    </recommendedName>
</protein>
<dbReference type="SMART" id="SM00194">
    <property type="entry name" value="PTPc"/>
    <property type="match status" value="2"/>
</dbReference>
<name>A0AAN9B8U0_9CAEN</name>
<feature type="domain" description="Tyrosine-protein phosphatase" evidence="11">
    <location>
        <begin position="522"/>
        <end position="775"/>
    </location>
</feature>
<feature type="domain" description="Tyrosine-protein phosphatase" evidence="11">
    <location>
        <begin position="806"/>
        <end position="1068"/>
    </location>
</feature>
<evidence type="ECO:0000259" key="12">
    <source>
        <dbReference type="PROSITE" id="PS50056"/>
    </source>
</evidence>
<dbReference type="InterPro" id="IPR000242">
    <property type="entry name" value="PTP_cat"/>
</dbReference>
<dbReference type="SMART" id="SM00130">
    <property type="entry name" value="KR"/>
    <property type="match status" value="1"/>
</dbReference>
<keyword evidence="9" id="KW-0472">Membrane</keyword>
<feature type="domain" description="Tyrosine specific protein phosphatases" evidence="12">
    <location>
        <begin position="984"/>
        <end position="1059"/>
    </location>
</feature>
<keyword evidence="10" id="KW-0732">Signal</keyword>
<dbReference type="InterPro" id="IPR013806">
    <property type="entry name" value="Kringle-like"/>
</dbReference>
<dbReference type="PANTHER" id="PTHR19134">
    <property type="entry name" value="RECEPTOR-TYPE TYROSINE-PROTEIN PHOSPHATASE"/>
    <property type="match status" value="1"/>
</dbReference>
<dbReference type="InterPro" id="IPR000001">
    <property type="entry name" value="Kringle"/>
</dbReference>